<name>A0A0D8BC02_9ACTN</name>
<keyword evidence="2" id="KW-0413">Isomerase</keyword>
<evidence type="ECO:0000313" key="2">
    <source>
        <dbReference type="EMBL" id="KJE20912.1"/>
    </source>
</evidence>
<dbReference type="EMBL" id="JYFN01000048">
    <property type="protein sequence ID" value="KJE20912.1"/>
    <property type="molecule type" value="Genomic_DNA"/>
</dbReference>
<dbReference type="SUPFAM" id="SSF54427">
    <property type="entry name" value="NTF2-like"/>
    <property type="match status" value="1"/>
</dbReference>
<dbReference type="Pfam" id="PF12680">
    <property type="entry name" value="SnoaL_2"/>
    <property type="match status" value="1"/>
</dbReference>
<reference evidence="3" key="1">
    <citation type="submission" date="2015-02" db="EMBL/GenBank/DDBJ databases">
        <title>Draft Genome of Frankia sp. CpI1-S.</title>
        <authorList>
            <person name="Oshone R.T."/>
            <person name="Ngom M."/>
            <person name="Ghodhbane-Gtari F."/>
            <person name="Gtari M."/>
            <person name="Morris K."/>
            <person name="Thomas K."/>
            <person name="Sen A."/>
            <person name="Tisa L.S."/>
        </authorList>
    </citation>
    <scope>NUCLEOTIDE SEQUENCE [LARGE SCALE GENOMIC DNA]</scope>
    <source>
        <strain evidence="3">CpI1-S</strain>
    </source>
</reference>
<dbReference type="GO" id="GO:0016853">
    <property type="term" value="F:isomerase activity"/>
    <property type="evidence" value="ECO:0007669"/>
    <property type="project" value="UniProtKB-KW"/>
</dbReference>
<reference evidence="2 3" key="2">
    <citation type="journal article" date="2016" name="Genome Announc.">
        <title>Permanent Draft Genome Sequences for Two Variants of Frankia sp. Strain CpI1, the First Frankia Strain Isolated from Root Nodules of Comptonia peregrina.</title>
        <authorList>
            <person name="Oshone R."/>
            <person name="Hurst S.G.IV."/>
            <person name="Abebe-Akele F."/>
            <person name="Simpson S."/>
            <person name="Morris K."/>
            <person name="Thomas W.K."/>
            <person name="Tisa L.S."/>
        </authorList>
    </citation>
    <scope>NUCLEOTIDE SEQUENCE [LARGE SCALE GENOMIC DNA]</scope>
    <source>
        <strain evidence="3">CpI1-S</strain>
    </source>
</reference>
<dbReference type="Gene3D" id="3.10.450.50">
    <property type="match status" value="1"/>
</dbReference>
<sequence>MADTGAATPTTVARNKAAVRAFFDRMNAGDVAGAFDLLTDDAAWFSLSTRRFSDRDQMRASIDWVNTELLRAPIQQTVTTLTAEDDRVAALTEGHAVTVAGKHYDQAYHFLFEFSGERISRLWEFNDTYHSRTVFALSEAGDLPRTDPA</sequence>
<dbReference type="PATRIC" id="fig|1502723.3.peg.4756"/>
<proteinExistence type="predicted"/>
<protein>
    <submittedName>
        <fullName evidence="2">Ketosteroid isomerase-like protein</fullName>
    </submittedName>
</protein>
<gene>
    <name evidence="2" type="ORF">FF36_04783</name>
</gene>
<evidence type="ECO:0000259" key="1">
    <source>
        <dbReference type="Pfam" id="PF12680"/>
    </source>
</evidence>
<dbReference type="Proteomes" id="UP000032545">
    <property type="component" value="Unassembled WGS sequence"/>
</dbReference>
<evidence type="ECO:0000313" key="3">
    <source>
        <dbReference type="Proteomes" id="UP000032545"/>
    </source>
</evidence>
<dbReference type="InterPro" id="IPR037401">
    <property type="entry name" value="SnoaL-like"/>
</dbReference>
<dbReference type="AlphaFoldDB" id="A0A0D8BC02"/>
<dbReference type="RefSeq" id="WP_236706020.1">
    <property type="nucleotide sequence ID" value="NZ_JYFN01000048.1"/>
</dbReference>
<comment type="caution">
    <text evidence="2">The sequence shown here is derived from an EMBL/GenBank/DDBJ whole genome shotgun (WGS) entry which is preliminary data.</text>
</comment>
<keyword evidence="3" id="KW-1185">Reference proteome</keyword>
<feature type="domain" description="SnoaL-like" evidence="1">
    <location>
        <begin position="19"/>
        <end position="121"/>
    </location>
</feature>
<organism evidence="2 3">
    <name type="scientific">Frankia torreyi</name>
    <dbReference type="NCBI Taxonomy" id="1856"/>
    <lineage>
        <taxon>Bacteria</taxon>
        <taxon>Bacillati</taxon>
        <taxon>Actinomycetota</taxon>
        <taxon>Actinomycetes</taxon>
        <taxon>Frankiales</taxon>
        <taxon>Frankiaceae</taxon>
        <taxon>Frankia</taxon>
    </lineage>
</organism>
<accession>A0A0D8BC02</accession>
<dbReference type="InterPro" id="IPR032710">
    <property type="entry name" value="NTF2-like_dom_sf"/>
</dbReference>